<dbReference type="InterPro" id="IPR011545">
    <property type="entry name" value="DEAD/DEAH_box_helicase_dom"/>
</dbReference>
<dbReference type="SUPFAM" id="SSF52540">
    <property type="entry name" value="P-loop containing nucleoside triphosphate hydrolases"/>
    <property type="match status" value="1"/>
</dbReference>
<dbReference type="EMBL" id="DMAI01000097">
    <property type="protein sequence ID" value="HAE46963.1"/>
    <property type="molecule type" value="Genomic_DNA"/>
</dbReference>
<dbReference type="PANTHER" id="PTHR47964:SF1">
    <property type="entry name" value="ATP-DEPENDENT DNA HELICASE HOMOLOG RECG, CHLOROPLASTIC"/>
    <property type="match status" value="1"/>
</dbReference>
<protein>
    <submittedName>
        <fullName evidence="8">ATP-dependent DNA helicase RecG</fullName>
    </submittedName>
</protein>
<keyword evidence="3 8" id="KW-0547">Nucleotide-binding</keyword>
<feature type="non-terminal residue" evidence="8">
    <location>
        <position position="102"/>
    </location>
</feature>
<feature type="signal peptide" evidence="6">
    <location>
        <begin position="1"/>
        <end position="21"/>
    </location>
</feature>
<keyword evidence="6" id="KW-0732">Signal</keyword>
<evidence type="ECO:0000256" key="1">
    <source>
        <dbReference type="ARBA" id="ARBA00022763"/>
    </source>
</evidence>
<organism evidence="8 9">
    <name type="scientific">Tistrella mobilis</name>
    <dbReference type="NCBI Taxonomy" id="171437"/>
    <lineage>
        <taxon>Bacteria</taxon>
        <taxon>Pseudomonadati</taxon>
        <taxon>Pseudomonadota</taxon>
        <taxon>Alphaproteobacteria</taxon>
        <taxon>Geminicoccales</taxon>
        <taxon>Geminicoccaceae</taxon>
        <taxon>Tistrella</taxon>
    </lineage>
</organism>
<keyword evidence="4" id="KW-0238">DNA-binding</keyword>
<dbReference type="GO" id="GO:0005524">
    <property type="term" value="F:ATP binding"/>
    <property type="evidence" value="ECO:0007669"/>
    <property type="project" value="InterPro"/>
</dbReference>
<dbReference type="InterPro" id="IPR047112">
    <property type="entry name" value="RecG/Mfd"/>
</dbReference>
<evidence type="ECO:0000313" key="8">
    <source>
        <dbReference type="EMBL" id="HAE46963.1"/>
    </source>
</evidence>
<evidence type="ECO:0000256" key="3">
    <source>
        <dbReference type="ARBA" id="ARBA00022806"/>
    </source>
</evidence>
<dbReference type="AlphaFoldDB" id="A0A3B9II06"/>
<evidence type="ECO:0000256" key="5">
    <source>
        <dbReference type="ARBA" id="ARBA00023204"/>
    </source>
</evidence>
<dbReference type="InterPro" id="IPR027417">
    <property type="entry name" value="P-loop_NTPase"/>
</dbReference>
<gene>
    <name evidence="8" type="ORF">DCK97_06050</name>
</gene>
<reference evidence="8 9" key="1">
    <citation type="journal article" date="2018" name="Nat. Biotechnol.">
        <title>A standardized bacterial taxonomy based on genome phylogeny substantially revises the tree of life.</title>
        <authorList>
            <person name="Parks D.H."/>
            <person name="Chuvochina M."/>
            <person name="Waite D.W."/>
            <person name="Rinke C."/>
            <person name="Skarshewski A."/>
            <person name="Chaumeil P.A."/>
            <person name="Hugenholtz P."/>
        </authorList>
    </citation>
    <scope>NUCLEOTIDE SEQUENCE [LARGE SCALE GENOMIC DNA]</scope>
    <source>
        <strain evidence="8">UBA8739</strain>
    </source>
</reference>
<evidence type="ECO:0000256" key="4">
    <source>
        <dbReference type="ARBA" id="ARBA00023125"/>
    </source>
</evidence>
<keyword evidence="3 8" id="KW-0347">Helicase</keyword>
<proteinExistence type="predicted"/>
<sequence>SGKTVVALIAMAIAVEAGAQAALMAPTDVLARQHMETLARLGAPAGLRFGLLTGRERAKARRDVLAALEAGEIDILVGTHALFQEGVAFRDLGLAVIDEQHR</sequence>
<evidence type="ECO:0000256" key="2">
    <source>
        <dbReference type="ARBA" id="ARBA00022801"/>
    </source>
</evidence>
<feature type="non-terminal residue" evidence="8">
    <location>
        <position position="1"/>
    </location>
</feature>
<keyword evidence="3 8" id="KW-0067">ATP-binding</keyword>
<dbReference type="GO" id="GO:0003677">
    <property type="term" value="F:DNA binding"/>
    <property type="evidence" value="ECO:0007669"/>
    <property type="project" value="UniProtKB-KW"/>
</dbReference>
<keyword evidence="2" id="KW-0378">Hydrolase</keyword>
<feature type="chain" id="PRO_5017597540" evidence="6">
    <location>
        <begin position="22"/>
        <end position="102"/>
    </location>
</feature>
<feature type="domain" description="Helicase ATP-binding" evidence="7">
    <location>
        <begin position="1"/>
        <end position="102"/>
    </location>
</feature>
<name>A0A3B9II06_9PROT</name>
<dbReference type="Pfam" id="PF00270">
    <property type="entry name" value="DEAD"/>
    <property type="match status" value="1"/>
</dbReference>
<dbReference type="Proteomes" id="UP000257706">
    <property type="component" value="Unassembled WGS sequence"/>
</dbReference>
<keyword evidence="5" id="KW-0234">DNA repair</keyword>
<dbReference type="GO" id="GO:0016787">
    <property type="term" value="F:hydrolase activity"/>
    <property type="evidence" value="ECO:0007669"/>
    <property type="project" value="UniProtKB-KW"/>
</dbReference>
<dbReference type="GO" id="GO:0006281">
    <property type="term" value="P:DNA repair"/>
    <property type="evidence" value="ECO:0007669"/>
    <property type="project" value="UniProtKB-KW"/>
</dbReference>
<keyword evidence="1" id="KW-0227">DNA damage</keyword>
<dbReference type="GO" id="GO:0003678">
    <property type="term" value="F:DNA helicase activity"/>
    <property type="evidence" value="ECO:0007669"/>
    <property type="project" value="TreeGrafter"/>
</dbReference>
<dbReference type="PANTHER" id="PTHR47964">
    <property type="entry name" value="ATP-DEPENDENT DNA HELICASE HOMOLOG RECG, CHLOROPLASTIC"/>
    <property type="match status" value="1"/>
</dbReference>
<dbReference type="InterPro" id="IPR014001">
    <property type="entry name" value="Helicase_ATP-bd"/>
</dbReference>
<evidence type="ECO:0000313" key="9">
    <source>
        <dbReference type="Proteomes" id="UP000257706"/>
    </source>
</evidence>
<evidence type="ECO:0000259" key="7">
    <source>
        <dbReference type="PROSITE" id="PS51192"/>
    </source>
</evidence>
<dbReference type="Gene3D" id="3.40.50.300">
    <property type="entry name" value="P-loop containing nucleotide triphosphate hydrolases"/>
    <property type="match status" value="1"/>
</dbReference>
<evidence type="ECO:0000256" key="6">
    <source>
        <dbReference type="SAM" id="SignalP"/>
    </source>
</evidence>
<comment type="caution">
    <text evidence="8">The sequence shown here is derived from an EMBL/GenBank/DDBJ whole genome shotgun (WGS) entry which is preliminary data.</text>
</comment>
<accession>A0A3B9II06</accession>
<dbReference type="PROSITE" id="PS51192">
    <property type="entry name" value="HELICASE_ATP_BIND_1"/>
    <property type="match status" value="1"/>
</dbReference>